<keyword evidence="3" id="KW-1185">Reference proteome</keyword>
<evidence type="ECO:0000313" key="3">
    <source>
        <dbReference type="Proteomes" id="UP000283387"/>
    </source>
</evidence>
<evidence type="ECO:0000313" key="2">
    <source>
        <dbReference type="EMBL" id="RKD90784.1"/>
    </source>
</evidence>
<protein>
    <submittedName>
        <fullName evidence="2">Capsule assembly protein Wzi</fullName>
    </submittedName>
</protein>
<gene>
    <name evidence="2" type="ORF">BC643_1127</name>
</gene>
<feature type="signal peptide" evidence="1">
    <location>
        <begin position="1"/>
        <end position="20"/>
    </location>
</feature>
<reference evidence="2 3" key="1">
    <citation type="submission" date="2018-09" db="EMBL/GenBank/DDBJ databases">
        <title>Genomic Encyclopedia of Archaeal and Bacterial Type Strains, Phase II (KMG-II): from individual species to whole genera.</title>
        <authorList>
            <person name="Goeker M."/>
        </authorList>
    </citation>
    <scope>NUCLEOTIDE SEQUENCE [LARGE SCALE GENOMIC DNA]</scope>
    <source>
        <strain evidence="2 3">DSM 27148</strain>
    </source>
</reference>
<organism evidence="2 3">
    <name type="scientific">Mangrovibacterium diazotrophicum</name>
    <dbReference type="NCBI Taxonomy" id="1261403"/>
    <lineage>
        <taxon>Bacteria</taxon>
        <taxon>Pseudomonadati</taxon>
        <taxon>Bacteroidota</taxon>
        <taxon>Bacteroidia</taxon>
        <taxon>Marinilabiliales</taxon>
        <taxon>Prolixibacteraceae</taxon>
        <taxon>Mangrovibacterium</taxon>
    </lineage>
</organism>
<proteinExistence type="predicted"/>
<dbReference type="OrthoDB" id="596512at2"/>
<dbReference type="RefSeq" id="WP_120272156.1">
    <property type="nucleotide sequence ID" value="NZ_RAPN01000001.1"/>
</dbReference>
<dbReference type="Gene3D" id="2.40.160.130">
    <property type="entry name" value="Capsule assembly protein Wzi"/>
    <property type="match status" value="1"/>
</dbReference>
<keyword evidence="1" id="KW-0732">Signal</keyword>
<accession>A0A419W5R2</accession>
<dbReference type="AlphaFoldDB" id="A0A419W5R2"/>
<sequence length="463" mass="53353">MKRTLPFLFVLSLFSLTAFSQLSEVSVSATTLGKKGSEVPFWFTHNQFGKYEQQVRSQFQTEVDYSGIYPIDQNFNVVTGVDCAVSYDAYSSRFMIIQGYAGLSNRLAIFRIGAFANDIEFDNLSTSNGDIVSSVNYRPIPKISLTSNDFIPSPVWKKYFSFKFAYEEGFLENDRYIRNAMLHHDQLYIRYRASQKLTVTAGVNRYIFWGGTQPDGEQLPSDFKSYVRYLTGRSGDSQFLQTDRDNVAGNQLGSYLLSLRHSFKAWDAEFRMTHPFEDHSGMEFDNWRDNLITLFINRKKKGRPVDALLFEFMYTKDQSGDRHQLTGPRSQRMRGLDNYFNHGVYKSGFVYKDYSMGTPLFTPIIYPMSSGKGFANNRVVAWHVGANGYILANLSWRTLITYTRNFGTYSRRLEPYRYQWYTMGELNWLIPEQKFTITGLAGIDYGDLSGKKLGLGLTLKKDF</sequence>
<dbReference type="Proteomes" id="UP000283387">
    <property type="component" value="Unassembled WGS sequence"/>
</dbReference>
<dbReference type="InterPro" id="IPR038636">
    <property type="entry name" value="Wzi_sf"/>
</dbReference>
<evidence type="ECO:0000256" key="1">
    <source>
        <dbReference type="SAM" id="SignalP"/>
    </source>
</evidence>
<comment type="caution">
    <text evidence="2">The sequence shown here is derived from an EMBL/GenBank/DDBJ whole genome shotgun (WGS) entry which is preliminary data.</text>
</comment>
<feature type="chain" id="PRO_5019303858" evidence="1">
    <location>
        <begin position="21"/>
        <end position="463"/>
    </location>
</feature>
<name>A0A419W5R2_9BACT</name>
<dbReference type="EMBL" id="RAPN01000001">
    <property type="protein sequence ID" value="RKD90784.1"/>
    <property type="molecule type" value="Genomic_DNA"/>
</dbReference>